<proteinExistence type="predicted"/>
<reference evidence="1" key="1">
    <citation type="submission" date="2018-05" db="EMBL/GenBank/DDBJ databases">
        <authorList>
            <person name="Lanie J.A."/>
            <person name="Ng W.-L."/>
            <person name="Kazmierczak K.M."/>
            <person name="Andrzejewski T.M."/>
            <person name="Davidsen T.M."/>
            <person name="Wayne K.J."/>
            <person name="Tettelin H."/>
            <person name="Glass J.I."/>
            <person name="Rusch D."/>
            <person name="Podicherti R."/>
            <person name="Tsui H.-C.T."/>
            <person name="Winkler M.E."/>
        </authorList>
    </citation>
    <scope>NUCLEOTIDE SEQUENCE</scope>
</reference>
<evidence type="ECO:0000313" key="1">
    <source>
        <dbReference type="EMBL" id="SVA08558.1"/>
    </source>
</evidence>
<protein>
    <submittedName>
        <fullName evidence="1">Uncharacterized protein</fullName>
    </submittedName>
</protein>
<dbReference type="EMBL" id="UINC01003703">
    <property type="protein sequence ID" value="SVA08558.1"/>
    <property type="molecule type" value="Genomic_DNA"/>
</dbReference>
<accession>A0A381SZ14</accession>
<organism evidence="1">
    <name type="scientific">marine metagenome</name>
    <dbReference type="NCBI Taxonomy" id="408172"/>
    <lineage>
        <taxon>unclassified sequences</taxon>
        <taxon>metagenomes</taxon>
        <taxon>ecological metagenomes</taxon>
    </lineage>
</organism>
<name>A0A381SZ14_9ZZZZ</name>
<feature type="non-terminal residue" evidence="1">
    <location>
        <position position="1"/>
    </location>
</feature>
<dbReference type="AlphaFoldDB" id="A0A381SZ14"/>
<sequence>PVTIFYEGVMGSVPGEYWFSEKYVGSKH</sequence>
<gene>
    <name evidence="1" type="ORF">METZ01_LOCUS61412</name>
</gene>